<dbReference type="GO" id="GO:0046872">
    <property type="term" value="F:metal ion binding"/>
    <property type="evidence" value="ECO:0007669"/>
    <property type="project" value="InterPro"/>
</dbReference>
<gene>
    <name evidence="4" type="ORF">SAMN05421730_1002131</name>
</gene>
<evidence type="ECO:0000313" key="4">
    <source>
        <dbReference type="EMBL" id="SCP95700.1"/>
    </source>
</evidence>
<dbReference type="GO" id="GO:0004022">
    <property type="term" value="F:alcohol dehydrogenase (NAD+) activity"/>
    <property type="evidence" value="ECO:0007669"/>
    <property type="project" value="UniProtKB-ARBA"/>
</dbReference>
<feature type="domain" description="Fe-containing alcohol dehydrogenase-like C-terminal" evidence="3">
    <location>
        <begin position="171"/>
        <end position="380"/>
    </location>
</feature>
<dbReference type="Pfam" id="PF25137">
    <property type="entry name" value="ADH_Fe_C"/>
    <property type="match status" value="1"/>
</dbReference>
<dbReference type="InterPro" id="IPR001670">
    <property type="entry name" value="ADH_Fe/GldA"/>
</dbReference>
<dbReference type="Gene3D" id="1.20.1090.10">
    <property type="entry name" value="Dehydroquinate synthase-like - alpha domain"/>
    <property type="match status" value="1"/>
</dbReference>
<dbReference type="Gene3D" id="3.40.50.1970">
    <property type="match status" value="1"/>
</dbReference>
<dbReference type="STRING" id="1619234.SAMN05421730_1002131"/>
<sequence>MNSFDIKTKIYFGENALDRLLNIPYKKVLVITDPFVVKSGMITMITYRLEEGGTEYEIFKDVVPDPPIEKVVTGVQKLLEYQPEAIVAVGGGSAIDSAKAIKEFAVRIGNMGDIGLIAIPTTSGTGSEVTAFSVISDPENQIKYPMVSDSLIPTEAILDAELVKSVPPAITADTGMDVLTHAIEAYVSINNNEFSAALAEKSIEICGVWLLRAYLDGNDMHARKKMHVASCLAGLAFNSASLGLNHGMAHPLGANFHIPHGRANAMLLPHIIEFNSDINIHSKSRDHYLPAVRKYCNIAKLLGLNNFNEITTVRALVNWIQFMLKEMNIPISVSQTEKVTEAEYMAKLDVLAEAALKDGCTATNPRIPAKEQIVEIYRKLW</sequence>
<dbReference type="InterPro" id="IPR018211">
    <property type="entry name" value="ADH_Fe_CS"/>
</dbReference>
<dbReference type="SUPFAM" id="SSF56796">
    <property type="entry name" value="Dehydroquinate synthase-like"/>
    <property type="match status" value="1"/>
</dbReference>
<dbReference type="FunFam" id="1.20.1090.10:FF:000001">
    <property type="entry name" value="Aldehyde-alcohol dehydrogenase"/>
    <property type="match status" value="1"/>
</dbReference>
<dbReference type="RefSeq" id="WP_091230270.1">
    <property type="nucleotide sequence ID" value="NZ_FMKA01000002.1"/>
</dbReference>
<dbReference type="CDD" id="cd08180">
    <property type="entry name" value="PDD"/>
    <property type="match status" value="1"/>
</dbReference>
<dbReference type="Pfam" id="PF00465">
    <property type="entry name" value="Fe-ADH"/>
    <property type="match status" value="1"/>
</dbReference>
<feature type="domain" description="Alcohol dehydrogenase iron-type/glycerol dehydrogenase GldA" evidence="2">
    <location>
        <begin position="8"/>
        <end position="159"/>
    </location>
</feature>
<organism evidence="4 5">
    <name type="scientific">Anaerobium acetethylicum</name>
    <dbReference type="NCBI Taxonomy" id="1619234"/>
    <lineage>
        <taxon>Bacteria</taxon>
        <taxon>Bacillati</taxon>
        <taxon>Bacillota</taxon>
        <taxon>Clostridia</taxon>
        <taxon>Lachnospirales</taxon>
        <taxon>Lachnospiraceae</taxon>
        <taxon>Anaerobium</taxon>
    </lineage>
</organism>
<keyword evidence="5" id="KW-1185">Reference proteome</keyword>
<dbReference type="OrthoDB" id="9804734at2"/>
<dbReference type="InterPro" id="IPR056798">
    <property type="entry name" value="ADH_Fe_C"/>
</dbReference>
<protein>
    <submittedName>
        <fullName evidence="4">Alcohol dehydrogenase, class IV</fullName>
    </submittedName>
</protein>
<dbReference type="PANTHER" id="PTHR11496">
    <property type="entry name" value="ALCOHOL DEHYDROGENASE"/>
    <property type="match status" value="1"/>
</dbReference>
<name>A0A1D3TQ99_9FIRM</name>
<proteinExistence type="predicted"/>
<evidence type="ECO:0000256" key="1">
    <source>
        <dbReference type="ARBA" id="ARBA00023002"/>
    </source>
</evidence>
<evidence type="ECO:0000259" key="2">
    <source>
        <dbReference type="Pfam" id="PF00465"/>
    </source>
</evidence>
<dbReference type="PANTHER" id="PTHR11496:SF83">
    <property type="entry name" value="HYDROXYACID-OXOACID TRANSHYDROGENASE, MITOCHONDRIAL"/>
    <property type="match status" value="1"/>
</dbReference>
<evidence type="ECO:0000259" key="3">
    <source>
        <dbReference type="Pfam" id="PF25137"/>
    </source>
</evidence>
<dbReference type="EMBL" id="FMKA01000002">
    <property type="protein sequence ID" value="SCP95700.1"/>
    <property type="molecule type" value="Genomic_DNA"/>
</dbReference>
<dbReference type="InterPro" id="IPR039697">
    <property type="entry name" value="Alcohol_dehydrogenase_Fe"/>
</dbReference>
<dbReference type="PROSITE" id="PS00913">
    <property type="entry name" value="ADH_IRON_1"/>
    <property type="match status" value="1"/>
</dbReference>
<accession>A0A1D3TQ99</accession>
<dbReference type="Proteomes" id="UP000199315">
    <property type="component" value="Unassembled WGS sequence"/>
</dbReference>
<evidence type="ECO:0000313" key="5">
    <source>
        <dbReference type="Proteomes" id="UP000199315"/>
    </source>
</evidence>
<reference evidence="4 5" key="1">
    <citation type="submission" date="2016-09" db="EMBL/GenBank/DDBJ databases">
        <authorList>
            <person name="Capua I."/>
            <person name="De Benedictis P."/>
            <person name="Joannis T."/>
            <person name="Lombin L.H."/>
            <person name="Cattoli G."/>
        </authorList>
    </citation>
    <scope>NUCLEOTIDE SEQUENCE [LARGE SCALE GENOMIC DNA]</scope>
    <source>
        <strain evidence="4 5">GluBS11</strain>
    </source>
</reference>
<dbReference type="FunFam" id="3.40.50.1970:FF:000003">
    <property type="entry name" value="Alcohol dehydrogenase, iron-containing"/>
    <property type="match status" value="1"/>
</dbReference>
<dbReference type="AlphaFoldDB" id="A0A1D3TQ99"/>
<keyword evidence="1" id="KW-0560">Oxidoreductase</keyword>